<protein>
    <submittedName>
        <fullName evidence="1">Uncharacterized protein</fullName>
    </submittedName>
</protein>
<dbReference type="AlphaFoldDB" id="A0A392SPB0"/>
<name>A0A392SPB0_9FABA</name>
<evidence type="ECO:0000313" key="1">
    <source>
        <dbReference type="EMBL" id="MCI50711.1"/>
    </source>
</evidence>
<keyword evidence="2" id="KW-1185">Reference proteome</keyword>
<comment type="caution">
    <text evidence="1">The sequence shown here is derived from an EMBL/GenBank/DDBJ whole genome shotgun (WGS) entry which is preliminary data.</text>
</comment>
<reference evidence="1 2" key="1">
    <citation type="journal article" date="2018" name="Front. Plant Sci.">
        <title>Red Clover (Trifolium pratense) and Zigzag Clover (T. medium) - A Picture of Genomic Similarities and Differences.</title>
        <authorList>
            <person name="Dluhosova J."/>
            <person name="Istvanek J."/>
            <person name="Nedelnik J."/>
            <person name="Repkova J."/>
        </authorList>
    </citation>
    <scope>NUCLEOTIDE SEQUENCE [LARGE SCALE GENOMIC DNA]</scope>
    <source>
        <strain evidence="2">cv. 10/8</strain>
        <tissue evidence="1">Leaf</tissue>
    </source>
</reference>
<dbReference type="Proteomes" id="UP000265520">
    <property type="component" value="Unassembled WGS sequence"/>
</dbReference>
<evidence type="ECO:0000313" key="2">
    <source>
        <dbReference type="Proteomes" id="UP000265520"/>
    </source>
</evidence>
<proteinExistence type="predicted"/>
<accession>A0A392SPB0</accession>
<sequence length="87" mass="9488">MEWAVLKQSLKTKDADLLAIKTKMGTSYLEGFDFAAAQAKVVVPSEHHEYLKEIDVVKVIQDGRLVDQAAPAFVQGDPTGSDVALKD</sequence>
<organism evidence="1 2">
    <name type="scientific">Trifolium medium</name>
    <dbReference type="NCBI Taxonomy" id="97028"/>
    <lineage>
        <taxon>Eukaryota</taxon>
        <taxon>Viridiplantae</taxon>
        <taxon>Streptophyta</taxon>
        <taxon>Embryophyta</taxon>
        <taxon>Tracheophyta</taxon>
        <taxon>Spermatophyta</taxon>
        <taxon>Magnoliopsida</taxon>
        <taxon>eudicotyledons</taxon>
        <taxon>Gunneridae</taxon>
        <taxon>Pentapetalae</taxon>
        <taxon>rosids</taxon>
        <taxon>fabids</taxon>
        <taxon>Fabales</taxon>
        <taxon>Fabaceae</taxon>
        <taxon>Papilionoideae</taxon>
        <taxon>50 kb inversion clade</taxon>
        <taxon>NPAAA clade</taxon>
        <taxon>Hologalegina</taxon>
        <taxon>IRL clade</taxon>
        <taxon>Trifolieae</taxon>
        <taxon>Trifolium</taxon>
    </lineage>
</organism>
<dbReference type="EMBL" id="LXQA010420672">
    <property type="protein sequence ID" value="MCI50711.1"/>
    <property type="molecule type" value="Genomic_DNA"/>
</dbReference>